<dbReference type="KEGG" id="ipc:IPA_00915"/>
<proteinExistence type="predicted"/>
<sequence length="31" mass="3716">MALVLVRRNEVEERTEDEVDFYLVEALYTGR</sequence>
<reference evidence="1" key="1">
    <citation type="submission" date="2013-11" db="EMBL/GenBank/DDBJ databases">
        <title>Comparative genomics of Ignicoccus.</title>
        <authorList>
            <person name="Podar M."/>
        </authorList>
    </citation>
    <scope>NUCLEOTIDE SEQUENCE</scope>
    <source>
        <strain evidence="1">DSM 13166</strain>
    </source>
</reference>
<evidence type="ECO:0000313" key="2">
    <source>
        <dbReference type="Proteomes" id="UP001063698"/>
    </source>
</evidence>
<keyword evidence="2" id="KW-1185">Reference proteome</keyword>
<organism evidence="1 2">
    <name type="scientific">Ignicoccus pacificus DSM 13166</name>
    <dbReference type="NCBI Taxonomy" id="940294"/>
    <lineage>
        <taxon>Archaea</taxon>
        <taxon>Thermoproteota</taxon>
        <taxon>Thermoprotei</taxon>
        <taxon>Desulfurococcales</taxon>
        <taxon>Desulfurococcaceae</taxon>
        <taxon>Ignicoccus</taxon>
    </lineage>
</organism>
<accession>A0A977KBV4</accession>
<protein>
    <submittedName>
        <fullName evidence="1">Uncharacterized protein</fullName>
    </submittedName>
</protein>
<name>A0A977KBV4_9CREN</name>
<dbReference type="Proteomes" id="UP001063698">
    <property type="component" value="Chromosome"/>
</dbReference>
<dbReference type="EMBL" id="CP006868">
    <property type="protein sequence ID" value="UXD22016.1"/>
    <property type="molecule type" value="Genomic_DNA"/>
</dbReference>
<gene>
    <name evidence="1" type="ORF">IPA_00915</name>
</gene>
<dbReference type="AlphaFoldDB" id="A0A977KBV4"/>
<evidence type="ECO:0000313" key="1">
    <source>
        <dbReference type="EMBL" id="UXD22016.1"/>
    </source>
</evidence>